<evidence type="ECO:0000313" key="3">
    <source>
        <dbReference type="EMBL" id="KAK2152758.1"/>
    </source>
</evidence>
<evidence type="ECO:0008006" key="5">
    <source>
        <dbReference type="Google" id="ProtNLM"/>
    </source>
</evidence>
<dbReference type="GO" id="GO:0016020">
    <property type="term" value="C:membrane"/>
    <property type="evidence" value="ECO:0007669"/>
    <property type="project" value="GOC"/>
</dbReference>
<evidence type="ECO:0000256" key="1">
    <source>
        <dbReference type="ARBA" id="ARBA00023136"/>
    </source>
</evidence>
<organism evidence="3 4">
    <name type="scientific">Paralvinella palmiformis</name>
    <dbReference type="NCBI Taxonomy" id="53620"/>
    <lineage>
        <taxon>Eukaryota</taxon>
        <taxon>Metazoa</taxon>
        <taxon>Spiralia</taxon>
        <taxon>Lophotrochozoa</taxon>
        <taxon>Annelida</taxon>
        <taxon>Polychaeta</taxon>
        <taxon>Sedentaria</taxon>
        <taxon>Canalipalpata</taxon>
        <taxon>Terebellida</taxon>
        <taxon>Terebelliformia</taxon>
        <taxon>Alvinellidae</taxon>
        <taxon>Paralvinella</taxon>
    </lineage>
</organism>
<feature type="transmembrane region" description="Helical" evidence="2">
    <location>
        <begin position="246"/>
        <end position="266"/>
    </location>
</feature>
<feature type="transmembrane region" description="Helical" evidence="2">
    <location>
        <begin position="20"/>
        <end position="40"/>
    </location>
</feature>
<dbReference type="PANTHER" id="PTHR13315">
    <property type="entry name" value="METALLO PHOSPHOESTERASE RELATED"/>
    <property type="match status" value="1"/>
</dbReference>
<keyword evidence="2" id="KW-1133">Transmembrane helix</keyword>
<sequence>MFSMSKVYLHRHCSGIRLLLVVWLLVLLWNEYLVFVFYSLRWSMLLPQTVAHQDPVMVLFVADPQIIGLRDEPRNIGPISRWDSDRYLQKTFSFVYSHAKPDVVVFLGDLLDEGSQADPEDYDSYVKRFRHVFNIPSSVQIISQSGADVIFSAHSHYSNIIICNDCGSGGPQNRKWKNFQGMTIPVYDYRVYHLDMNNKQQMYEFQVPTCSYRMGVSNMGYGLASFASDGKVQYTVLWLPERYSQLLLYVILLAGTVIGVILLAFLKLGACREVHPR</sequence>
<dbReference type="EMBL" id="JAODUP010000320">
    <property type="protein sequence ID" value="KAK2152758.1"/>
    <property type="molecule type" value="Genomic_DNA"/>
</dbReference>
<dbReference type="GO" id="GO:0005783">
    <property type="term" value="C:endoplasmic reticulum"/>
    <property type="evidence" value="ECO:0007669"/>
    <property type="project" value="TreeGrafter"/>
</dbReference>
<proteinExistence type="predicted"/>
<dbReference type="GO" id="GO:0006506">
    <property type="term" value="P:GPI anchor biosynthetic process"/>
    <property type="evidence" value="ECO:0007669"/>
    <property type="project" value="InterPro"/>
</dbReference>
<dbReference type="InterPro" id="IPR029052">
    <property type="entry name" value="Metallo-depent_PP-like"/>
</dbReference>
<keyword evidence="1 2" id="KW-0472">Membrane</keyword>
<dbReference type="SUPFAM" id="SSF56300">
    <property type="entry name" value="Metallo-dependent phosphatases"/>
    <property type="match status" value="1"/>
</dbReference>
<dbReference type="InterPro" id="IPR033308">
    <property type="entry name" value="PGAP5/Cdc1/Ted1"/>
</dbReference>
<dbReference type="Proteomes" id="UP001208570">
    <property type="component" value="Unassembled WGS sequence"/>
</dbReference>
<keyword evidence="4" id="KW-1185">Reference proteome</keyword>
<dbReference type="AlphaFoldDB" id="A0AAD9JHI4"/>
<evidence type="ECO:0000256" key="2">
    <source>
        <dbReference type="SAM" id="Phobius"/>
    </source>
</evidence>
<evidence type="ECO:0000313" key="4">
    <source>
        <dbReference type="Proteomes" id="UP001208570"/>
    </source>
</evidence>
<dbReference type="PANTHER" id="PTHR13315:SF4">
    <property type="entry name" value="METALLOPHOSPHOESTERASE, ISOFORM E"/>
    <property type="match status" value="1"/>
</dbReference>
<protein>
    <recommendedName>
        <fullName evidence="5">Calcineurin-like phosphoesterase domain-containing protein</fullName>
    </recommendedName>
</protein>
<name>A0AAD9JHI4_9ANNE</name>
<accession>A0AAD9JHI4</accession>
<keyword evidence="2" id="KW-0812">Transmembrane</keyword>
<reference evidence="3" key="1">
    <citation type="journal article" date="2023" name="Mol. Biol. Evol.">
        <title>Third-Generation Sequencing Reveals the Adaptive Role of the Epigenome in Three Deep-Sea Polychaetes.</title>
        <authorList>
            <person name="Perez M."/>
            <person name="Aroh O."/>
            <person name="Sun Y."/>
            <person name="Lan Y."/>
            <person name="Juniper S.K."/>
            <person name="Young C.R."/>
            <person name="Angers B."/>
            <person name="Qian P.Y."/>
        </authorList>
    </citation>
    <scope>NUCLEOTIDE SEQUENCE</scope>
    <source>
        <strain evidence="3">P08H-3</strain>
    </source>
</reference>
<comment type="caution">
    <text evidence="3">The sequence shown here is derived from an EMBL/GenBank/DDBJ whole genome shotgun (WGS) entry which is preliminary data.</text>
</comment>
<gene>
    <name evidence="3" type="ORF">LSH36_320g06040</name>
</gene>